<organism evidence="2 3">
    <name type="scientific">Dipteronia dyeriana</name>
    <dbReference type="NCBI Taxonomy" id="168575"/>
    <lineage>
        <taxon>Eukaryota</taxon>
        <taxon>Viridiplantae</taxon>
        <taxon>Streptophyta</taxon>
        <taxon>Embryophyta</taxon>
        <taxon>Tracheophyta</taxon>
        <taxon>Spermatophyta</taxon>
        <taxon>Magnoliopsida</taxon>
        <taxon>eudicotyledons</taxon>
        <taxon>Gunneridae</taxon>
        <taxon>Pentapetalae</taxon>
        <taxon>rosids</taxon>
        <taxon>malvids</taxon>
        <taxon>Sapindales</taxon>
        <taxon>Sapindaceae</taxon>
        <taxon>Hippocastanoideae</taxon>
        <taxon>Acereae</taxon>
        <taxon>Dipteronia</taxon>
    </lineage>
</organism>
<proteinExistence type="predicted"/>
<accession>A0AAD9X1T2</accession>
<comment type="caution">
    <text evidence="2">The sequence shown here is derived from an EMBL/GenBank/DDBJ whole genome shotgun (WGS) entry which is preliminary data.</text>
</comment>
<sequence length="128" mass="14529">MALELCLYPNETHICNFILQMDFLIKTEKDVDLLVDQGIIFSRLGDNATVATMFNNLSIQITPSQSIYHVICKKLKEHYARRWNRTMANLKTVYVGDIWNGTATAAAIILIVLTFVQTIFSIVTFVAN</sequence>
<keyword evidence="1" id="KW-1133">Transmembrane helix</keyword>
<dbReference type="AlphaFoldDB" id="A0AAD9X1T2"/>
<keyword evidence="1" id="KW-0812">Transmembrane</keyword>
<dbReference type="PANTHER" id="PTHR31170">
    <property type="entry name" value="BNAC04G53230D PROTEIN"/>
    <property type="match status" value="1"/>
</dbReference>
<dbReference type="PANTHER" id="PTHR31170:SF9">
    <property type="entry name" value="PROTEIN, PUTATIVE (DUF247)-RELATED"/>
    <property type="match status" value="1"/>
</dbReference>
<name>A0AAD9X1T2_9ROSI</name>
<gene>
    <name evidence="2" type="ORF">Ddye_018236</name>
</gene>
<evidence type="ECO:0000313" key="2">
    <source>
        <dbReference type="EMBL" id="KAK2650747.1"/>
    </source>
</evidence>
<evidence type="ECO:0000313" key="3">
    <source>
        <dbReference type="Proteomes" id="UP001280121"/>
    </source>
</evidence>
<keyword evidence="1" id="KW-0472">Membrane</keyword>
<dbReference type="EMBL" id="JANJYI010000005">
    <property type="protein sequence ID" value="KAK2650747.1"/>
    <property type="molecule type" value="Genomic_DNA"/>
</dbReference>
<dbReference type="InterPro" id="IPR004158">
    <property type="entry name" value="DUF247_pln"/>
</dbReference>
<dbReference type="Proteomes" id="UP001280121">
    <property type="component" value="Unassembled WGS sequence"/>
</dbReference>
<reference evidence="2" key="1">
    <citation type="journal article" date="2023" name="Plant J.">
        <title>Genome sequences and population genomics provide insights into the demographic history, inbreeding, and mutation load of two 'living fossil' tree species of Dipteronia.</title>
        <authorList>
            <person name="Feng Y."/>
            <person name="Comes H.P."/>
            <person name="Chen J."/>
            <person name="Zhu S."/>
            <person name="Lu R."/>
            <person name="Zhang X."/>
            <person name="Li P."/>
            <person name="Qiu J."/>
            <person name="Olsen K.M."/>
            <person name="Qiu Y."/>
        </authorList>
    </citation>
    <scope>NUCLEOTIDE SEQUENCE</scope>
    <source>
        <strain evidence="2">KIB01</strain>
    </source>
</reference>
<dbReference type="Pfam" id="PF03140">
    <property type="entry name" value="DUF247"/>
    <property type="match status" value="1"/>
</dbReference>
<feature type="transmembrane region" description="Helical" evidence="1">
    <location>
        <begin position="103"/>
        <end position="127"/>
    </location>
</feature>
<protein>
    <submittedName>
        <fullName evidence="2">Uncharacterized protein</fullName>
    </submittedName>
</protein>
<keyword evidence="3" id="KW-1185">Reference proteome</keyword>
<evidence type="ECO:0000256" key="1">
    <source>
        <dbReference type="SAM" id="Phobius"/>
    </source>
</evidence>